<dbReference type="Pfam" id="PF19578">
    <property type="entry name" value="DUF6090"/>
    <property type="match status" value="1"/>
</dbReference>
<gene>
    <name evidence="2" type="ORF">HYG79_08940</name>
</gene>
<dbReference type="InterPro" id="IPR045749">
    <property type="entry name" value="DUF6090"/>
</dbReference>
<evidence type="ECO:0000313" key="2">
    <source>
        <dbReference type="EMBL" id="QLG43797.1"/>
    </source>
</evidence>
<proteinExistence type="predicted"/>
<keyword evidence="1" id="KW-0812">Transmembrane</keyword>
<evidence type="ECO:0000256" key="1">
    <source>
        <dbReference type="SAM" id="Phobius"/>
    </source>
</evidence>
<dbReference type="AlphaFoldDB" id="A0A7H9AJY1"/>
<feature type="transmembrane region" description="Helical" evidence="1">
    <location>
        <begin position="21"/>
        <end position="42"/>
    </location>
</feature>
<name>A0A7H9AJY1_9FLAO</name>
<organism evidence="2 3">
    <name type="scientific">Costertonia aggregata</name>
    <dbReference type="NCBI Taxonomy" id="343403"/>
    <lineage>
        <taxon>Bacteria</taxon>
        <taxon>Pseudomonadati</taxon>
        <taxon>Bacteroidota</taxon>
        <taxon>Flavobacteriia</taxon>
        <taxon>Flavobacteriales</taxon>
        <taxon>Flavobacteriaceae</taxon>
        <taxon>Costertonia</taxon>
    </lineage>
</organism>
<keyword evidence="3" id="KW-1185">Reference proteome</keyword>
<dbReference type="RefSeq" id="WP_179240134.1">
    <property type="nucleotide sequence ID" value="NZ_CP058595.1"/>
</dbReference>
<evidence type="ECO:0000313" key="3">
    <source>
        <dbReference type="Proteomes" id="UP000509302"/>
    </source>
</evidence>
<dbReference type="EMBL" id="CP058595">
    <property type="protein sequence ID" value="QLG43797.1"/>
    <property type="molecule type" value="Genomic_DNA"/>
</dbReference>
<reference evidence="2 3" key="1">
    <citation type="journal article" date="2006" name="Int. J. Syst. Evol. Microbiol.">
        <title>Costertonia aggregata gen. nov., sp. nov., a mesophilic marine bacterium of the family Flavobacteriaceae, isolated from a mature biofilm.</title>
        <authorList>
            <person name="Kwon K.K."/>
            <person name="Lee Y.K."/>
            <person name="Lee H.K."/>
        </authorList>
    </citation>
    <scope>NUCLEOTIDE SEQUENCE [LARGE SCALE GENOMIC DNA]</scope>
    <source>
        <strain evidence="2 3">KCCM 42265</strain>
    </source>
</reference>
<keyword evidence="1" id="KW-0472">Membrane</keyword>
<accession>A0A7H9AJY1</accession>
<dbReference type="Proteomes" id="UP000509302">
    <property type="component" value="Chromosome"/>
</dbReference>
<sequence>MIKFFRKIRKKLLAEKRFSKYLLYAIGEIILVVIGILIALQINNWNENTKSLKVEKTYYCKITEDLQVDIKNIDSSMVTLDKRLESTERFLKNLLKIQKDKAVIFKDFLPTFRYYKFIPTKAAIVDITSSGKLEKLRSQILKKRILNHYTAQDNATTIIDINYNALTEKLFNVEKYTDLGFQEIPQYQNIFDAELQGLLSSTQWQQKPNDELFIKIKDVMVFNMITGQREKELLKSIKADAQELNELLVENCN</sequence>
<dbReference type="KEGG" id="cagg:HYG79_08940"/>
<keyword evidence="1" id="KW-1133">Transmembrane helix</keyword>
<protein>
    <submittedName>
        <fullName evidence="2">Uncharacterized protein</fullName>
    </submittedName>
</protein>